<feature type="signal peptide" evidence="4">
    <location>
        <begin position="1"/>
        <end position="22"/>
    </location>
</feature>
<comment type="cofactor">
    <cofactor evidence="1">
        <name>pyridoxal 5'-phosphate</name>
        <dbReference type="ChEBI" id="CHEBI:597326"/>
    </cofactor>
</comment>
<sequence length="461" mass="51073">MAAREMILSAAVCLCSIAAVRLMDLYWDSPSPGPHWMERESGPALRASCSGHGRVFNDGSDLACECSDCYTGVNCSELQHGCMVDADAGDPTFLEPFWMEHGADAGVFMPSWYRMGYSVKKKGSSPAHKELPLVYVIKELEDSIRELHELVGNAVVKDKYLVLGTGSMQLVAAALNALSDSFPEKPGAVVTRAPYYMIYKLQVDVLSSSKFQWGGDAVAAFEKKAFDPSSVVELLAAPNNPDTSILEPVYKGTNAKIIHDKAYYWPHYTAIAGALDEDVMLFSLSKTTGHAGSRIGWALVRDIEVYKKMFMYIAVSTIGVSRESQLRAHRLIKSVLDGYQNGGSHKARMFDFGYHTLQSRWQTLAEIFKASTRFSIQKVDSQHCSFFKKEVSPSPAYAWIRCEQEEDCHSIFAAAGINGRPGRAFGASNRYIRLCMIKRDDEFELLAGKLQALVDTELTNE</sequence>
<feature type="domain" description="Alliinase EGF-like" evidence="5">
    <location>
        <begin position="47"/>
        <end position="82"/>
    </location>
</feature>
<dbReference type="GO" id="GO:0016846">
    <property type="term" value="F:carbon-sulfur lyase activity"/>
    <property type="evidence" value="ECO:0007669"/>
    <property type="project" value="InterPro"/>
</dbReference>
<dbReference type="OrthoDB" id="2020362at2759"/>
<evidence type="ECO:0000259" key="6">
    <source>
        <dbReference type="Pfam" id="PF04864"/>
    </source>
</evidence>
<keyword evidence="8" id="KW-1185">Reference proteome</keyword>
<dbReference type="InterPro" id="IPR015424">
    <property type="entry name" value="PyrdxlP-dep_Trfase"/>
</dbReference>
<evidence type="ECO:0000313" key="8">
    <source>
        <dbReference type="Proteomes" id="UP000001514"/>
    </source>
</evidence>
<dbReference type="Gene3D" id="2.10.25.30">
    <property type="entry name" value="EGF-like, alliinase"/>
    <property type="match status" value="1"/>
</dbReference>
<dbReference type="Pfam" id="PF04863">
    <property type="entry name" value="EGF_alliinase"/>
    <property type="match status" value="1"/>
</dbReference>
<dbReference type="Pfam" id="PF04864">
    <property type="entry name" value="Alliinase_C"/>
    <property type="match status" value="1"/>
</dbReference>
<evidence type="ECO:0000259" key="5">
    <source>
        <dbReference type="Pfam" id="PF04863"/>
    </source>
</evidence>
<dbReference type="Gramene" id="EFJ32854">
    <property type="protein sequence ID" value="EFJ32854"/>
    <property type="gene ID" value="SELMODRAFT_406798"/>
</dbReference>
<evidence type="ECO:0000256" key="3">
    <source>
        <dbReference type="ARBA" id="ARBA00022898"/>
    </source>
</evidence>
<dbReference type="InterPro" id="IPR015422">
    <property type="entry name" value="PyrdxlP-dep_Trfase_small"/>
</dbReference>
<dbReference type="Gene3D" id="3.90.1150.10">
    <property type="entry name" value="Aspartate Aminotransferase, domain 1"/>
    <property type="match status" value="1"/>
</dbReference>
<evidence type="ECO:0008006" key="9">
    <source>
        <dbReference type="Google" id="ProtNLM"/>
    </source>
</evidence>
<keyword evidence="4" id="KW-0732">Signal</keyword>
<dbReference type="HOGENOM" id="CLU_036760_2_0_1"/>
<reference evidence="7 8" key="1">
    <citation type="journal article" date="2011" name="Science">
        <title>The Selaginella genome identifies genetic changes associated with the evolution of vascular plants.</title>
        <authorList>
            <person name="Banks J.A."/>
            <person name="Nishiyama T."/>
            <person name="Hasebe M."/>
            <person name="Bowman J.L."/>
            <person name="Gribskov M."/>
            <person name="dePamphilis C."/>
            <person name="Albert V.A."/>
            <person name="Aono N."/>
            <person name="Aoyama T."/>
            <person name="Ambrose B.A."/>
            <person name="Ashton N.W."/>
            <person name="Axtell M.J."/>
            <person name="Barker E."/>
            <person name="Barker M.S."/>
            <person name="Bennetzen J.L."/>
            <person name="Bonawitz N.D."/>
            <person name="Chapple C."/>
            <person name="Cheng C."/>
            <person name="Correa L.G."/>
            <person name="Dacre M."/>
            <person name="DeBarry J."/>
            <person name="Dreyer I."/>
            <person name="Elias M."/>
            <person name="Engstrom E.M."/>
            <person name="Estelle M."/>
            <person name="Feng L."/>
            <person name="Finet C."/>
            <person name="Floyd S.K."/>
            <person name="Frommer W.B."/>
            <person name="Fujita T."/>
            <person name="Gramzow L."/>
            <person name="Gutensohn M."/>
            <person name="Harholt J."/>
            <person name="Hattori M."/>
            <person name="Heyl A."/>
            <person name="Hirai T."/>
            <person name="Hiwatashi Y."/>
            <person name="Ishikawa M."/>
            <person name="Iwata M."/>
            <person name="Karol K.G."/>
            <person name="Koehler B."/>
            <person name="Kolukisaoglu U."/>
            <person name="Kubo M."/>
            <person name="Kurata T."/>
            <person name="Lalonde S."/>
            <person name="Li K."/>
            <person name="Li Y."/>
            <person name="Litt A."/>
            <person name="Lyons E."/>
            <person name="Manning G."/>
            <person name="Maruyama T."/>
            <person name="Michael T.P."/>
            <person name="Mikami K."/>
            <person name="Miyazaki S."/>
            <person name="Morinaga S."/>
            <person name="Murata T."/>
            <person name="Mueller-Roeber B."/>
            <person name="Nelson D.R."/>
            <person name="Obara M."/>
            <person name="Oguri Y."/>
            <person name="Olmstead R.G."/>
            <person name="Onodera N."/>
            <person name="Petersen B.L."/>
            <person name="Pils B."/>
            <person name="Prigge M."/>
            <person name="Rensing S.A."/>
            <person name="Riano-Pachon D.M."/>
            <person name="Roberts A.W."/>
            <person name="Sato Y."/>
            <person name="Scheller H.V."/>
            <person name="Schulz B."/>
            <person name="Schulz C."/>
            <person name="Shakirov E.V."/>
            <person name="Shibagaki N."/>
            <person name="Shinohara N."/>
            <person name="Shippen D.E."/>
            <person name="Soerensen I."/>
            <person name="Sotooka R."/>
            <person name="Sugimoto N."/>
            <person name="Sugita M."/>
            <person name="Sumikawa N."/>
            <person name="Tanurdzic M."/>
            <person name="Theissen G."/>
            <person name="Ulvskov P."/>
            <person name="Wakazuki S."/>
            <person name="Weng J.K."/>
            <person name="Willats W.W."/>
            <person name="Wipf D."/>
            <person name="Wolf P.G."/>
            <person name="Yang L."/>
            <person name="Zimmer A.D."/>
            <person name="Zhu Q."/>
            <person name="Mitros T."/>
            <person name="Hellsten U."/>
            <person name="Loque D."/>
            <person name="Otillar R."/>
            <person name="Salamov A."/>
            <person name="Schmutz J."/>
            <person name="Shapiro H."/>
            <person name="Lindquist E."/>
            <person name="Lucas S."/>
            <person name="Rokhsar D."/>
            <person name="Grigoriev I.V."/>
        </authorList>
    </citation>
    <scope>NUCLEOTIDE SEQUENCE [LARGE SCALE GENOMIC DNA]</scope>
</reference>
<dbReference type="Proteomes" id="UP000001514">
    <property type="component" value="Unassembled WGS sequence"/>
</dbReference>
<comment type="similarity">
    <text evidence="2">Belongs to the alliinase family.</text>
</comment>
<dbReference type="SUPFAM" id="SSF53383">
    <property type="entry name" value="PLP-dependent transferases"/>
    <property type="match status" value="1"/>
</dbReference>
<accession>D8R2Z2</accession>
<dbReference type="InterPro" id="IPR050478">
    <property type="entry name" value="Ethylene_sulfur-biosynth"/>
</dbReference>
<organism evidence="8">
    <name type="scientific">Selaginella moellendorffii</name>
    <name type="common">Spikemoss</name>
    <dbReference type="NCBI Taxonomy" id="88036"/>
    <lineage>
        <taxon>Eukaryota</taxon>
        <taxon>Viridiplantae</taxon>
        <taxon>Streptophyta</taxon>
        <taxon>Embryophyta</taxon>
        <taxon>Tracheophyta</taxon>
        <taxon>Lycopodiopsida</taxon>
        <taxon>Selaginellales</taxon>
        <taxon>Selaginellaceae</taxon>
        <taxon>Selaginella</taxon>
    </lineage>
</organism>
<dbReference type="PANTHER" id="PTHR43795">
    <property type="entry name" value="BIFUNCTIONAL ASPARTATE AMINOTRANSFERASE AND GLUTAMATE/ASPARTATE-PREPHENATE AMINOTRANSFERASE-RELATED"/>
    <property type="match status" value="1"/>
</dbReference>
<name>D8R2Z2_SELML</name>
<dbReference type="GO" id="GO:0006520">
    <property type="term" value="P:amino acid metabolic process"/>
    <property type="evidence" value="ECO:0000318"/>
    <property type="project" value="GO_Central"/>
</dbReference>
<feature type="chain" id="PRO_5003121468" description="Alliinase C-terminal domain-containing protein" evidence="4">
    <location>
        <begin position="23"/>
        <end position="461"/>
    </location>
</feature>
<protein>
    <recommendedName>
        <fullName evidence="9">Alliinase C-terminal domain-containing protein</fullName>
    </recommendedName>
</protein>
<evidence type="ECO:0000313" key="7">
    <source>
        <dbReference type="EMBL" id="EFJ32854.1"/>
    </source>
</evidence>
<dbReference type="EMBL" id="GL377571">
    <property type="protein sequence ID" value="EFJ32854.1"/>
    <property type="molecule type" value="Genomic_DNA"/>
</dbReference>
<keyword evidence="3" id="KW-0663">Pyridoxal phosphate</keyword>
<evidence type="ECO:0000256" key="1">
    <source>
        <dbReference type="ARBA" id="ARBA00001933"/>
    </source>
</evidence>
<evidence type="ECO:0000256" key="4">
    <source>
        <dbReference type="SAM" id="SignalP"/>
    </source>
</evidence>
<dbReference type="KEGG" id="smo:SELMODRAFT_406798"/>
<proteinExistence type="inferred from homology"/>
<dbReference type="OMA" id="VMSSRWR"/>
<dbReference type="InterPro" id="IPR015421">
    <property type="entry name" value="PyrdxlP-dep_Trfase_major"/>
</dbReference>
<dbReference type="CDD" id="cd00609">
    <property type="entry name" value="AAT_like"/>
    <property type="match status" value="1"/>
</dbReference>
<evidence type="ECO:0000256" key="2">
    <source>
        <dbReference type="ARBA" id="ARBA00006312"/>
    </source>
</evidence>
<dbReference type="InParanoid" id="D8R2Z2"/>
<dbReference type="FunCoup" id="D8R2Z2">
    <property type="interactions" value="240"/>
</dbReference>
<dbReference type="PANTHER" id="PTHR43795:SF20">
    <property type="entry name" value="TRYPTOPHAN AMINOTRANSFERASE-RELATED PROTEIN 3"/>
    <property type="match status" value="1"/>
</dbReference>
<dbReference type="STRING" id="88036.D8R2Z2"/>
<dbReference type="Gene3D" id="3.40.640.10">
    <property type="entry name" value="Type I PLP-dependent aspartate aminotransferase-like (Major domain)"/>
    <property type="match status" value="1"/>
</dbReference>
<dbReference type="InterPro" id="IPR006948">
    <property type="entry name" value="Alliinase_C"/>
</dbReference>
<gene>
    <name evidence="7" type="ORF">SELMODRAFT_406798</name>
</gene>
<dbReference type="GO" id="GO:0008483">
    <property type="term" value="F:transaminase activity"/>
    <property type="evidence" value="ECO:0000318"/>
    <property type="project" value="GO_Central"/>
</dbReference>
<dbReference type="InterPro" id="IPR006947">
    <property type="entry name" value="EGF_alliinase"/>
</dbReference>
<dbReference type="AlphaFoldDB" id="D8R2Z2"/>
<dbReference type="InterPro" id="IPR037029">
    <property type="entry name" value="Alliinase_N_sf"/>
</dbReference>
<dbReference type="eggNOG" id="ENOG502QQJV">
    <property type="taxonomic scope" value="Eukaryota"/>
</dbReference>
<feature type="domain" description="Alliinase C-terminal" evidence="6">
    <location>
        <begin position="84"/>
        <end position="453"/>
    </location>
</feature>